<organism evidence="1 2">
    <name type="scientific">Pelomonas parva</name>
    <dbReference type="NCBI Taxonomy" id="3299032"/>
    <lineage>
        <taxon>Bacteria</taxon>
        <taxon>Pseudomonadati</taxon>
        <taxon>Pseudomonadota</taxon>
        <taxon>Betaproteobacteria</taxon>
        <taxon>Burkholderiales</taxon>
        <taxon>Sphaerotilaceae</taxon>
        <taxon>Roseateles</taxon>
    </lineage>
</organism>
<name>A0ABW7EXW8_9BURK</name>
<evidence type="ECO:0000313" key="1">
    <source>
        <dbReference type="EMBL" id="MFG6428769.1"/>
    </source>
</evidence>
<keyword evidence="2" id="KW-1185">Reference proteome</keyword>
<dbReference type="Proteomes" id="UP001606210">
    <property type="component" value="Unassembled WGS sequence"/>
</dbReference>
<proteinExistence type="predicted"/>
<dbReference type="EMBL" id="JBIGHV010000001">
    <property type="protein sequence ID" value="MFG6428769.1"/>
    <property type="molecule type" value="Genomic_DNA"/>
</dbReference>
<sequence length="378" mass="40836">MNTSNSQRMAIGGALLLAAAAAVGMQSLFTVKSGSGVPMGPSVRTPQHVATLISKLEPYVPSLHHRPENDRYTISLLLVPVDGRSGEQLIPIAKGKRSGELTLARLLGGDGRTVWFNVAGLGGVDVASRRLIGPAELRRANPELDEPWDDYRRADFDQRLRVTSPDRQRVHAVDPATLRAEPVAPAKPKLPFTPDVQDFLSVGAHPAPQQWLALLSPQQAAREFRPGQRLSPAISAESAKVMRRLHRAELGPVMDRGMRPIQSLTPLSADEYFNAAFVRSANAGEPIRVASPDSLLMAYSASASLGATVVVARVDSAGKLLWRVDTGIERFKLSQILPGSPWVAFIGTRPPVPDKLSEPLLVRVNSETGAMVSTSLWK</sequence>
<evidence type="ECO:0000313" key="2">
    <source>
        <dbReference type="Proteomes" id="UP001606210"/>
    </source>
</evidence>
<gene>
    <name evidence="1" type="ORF">ACG00Y_02535</name>
</gene>
<reference evidence="1 2" key="1">
    <citation type="submission" date="2024-08" db="EMBL/GenBank/DDBJ databases">
        <authorList>
            <person name="Lu H."/>
        </authorList>
    </citation>
    <scope>NUCLEOTIDE SEQUENCE [LARGE SCALE GENOMIC DNA]</scope>
    <source>
        <strain evidence="1 2">LYH14W</strain>
    </source>
</reference>
<accession>A0ABW7EXW8</accession>
<protein>
    <submittedName>
        <fullName evidence="1">Uncharacterized protein</fullName>
    </submittedName>
</protein>
<dbReference type="RefSeq" id="WP_394475699.1">
    <property type="nucleotide sequence ID" value="NZ_JBIGHV010000001.1"/>
</dbReference>
<comment type="caution">
    <text evidence="1">The sequence shown here is derived from an EMBL/GenBank/DDBJ whole genome shotgun (WGS) entry which is preliminary data.</text>
</comment>